<dbReference type="InterPro" id="IPR017969">
    <property type="entry name" value="Heavy-metal-associated_CS"/>
</dbReference>
<evidence type="ECO:0000256" key="4">
    <source>
        <dbReference type="ARBA" id="ARBA00022723"/>
    </source>
</evidence>
<feature type="transmembrane region" description="Helical" evidence="10">
    <location>
        <begin position="720"/>
        <end position="738"/>
    </location>
</feature>
<protein>
    <submittedName>
        <fullName evidence="12">Copper-translocating P-type ATPase</fullName>
    </submittedName>
</protein>
<sequence>MSTPTTITTDVEIAITGMTCASCANRIERKLNKLDGVTATVNYATEKAKVTFADGVDRQDLLTAVEQAGYVARLPEAPGTTENAGEDDAEDAPVRALRTRLVISAVLAVPVIAMAMIPALQFTYWQWLSLTLAAPVVVWGALPFHRAAWTNLRHGAATMDTLISLGTLAALAWSLYALFLGTAGVPGMTHPFELTVAPSDGAANIYLEVAAGVTTFILAGRYFEARSKRRAGAALRALLEMGAKDVTVLRDGEEVRMPTAQLAVGDRFVVRPGEKLATDGIVTDGSSAVDASMLTGESVPVEVRPGDTVVGATVNAGGRLVVRATRVGSDTQLAQMARLVEDAQNGKAEVQRLADRISGVFVPIVIALAATTLGFWLGTGGGAAAAFTAAVAVLIIACPCALGLATPTALLVGTGRGAQLGILIKGPEVLESTRRVDTVVLDKTGTVTTGRMSLVGVHTSEDETEVLRLAGALESASEHPVAAAVATGARERVGALPDVEDFINIEGLGVQGVVDGHAVLVGRPALLDQWSQPLTLELAAAMEAAEQRGHTAIAVAWDGQARAVLAVADTVKPTSAQAISQLRALGLTPVLLTGDNATVARTVADEVGIDDVIAEVLPADKLDVVKRLQDQGKVVAMVGDGVNDAAALAQADLGLAMGTGTDVAIEASDITLVRGDLRAVGDAIRLSRRTLATIKGNLFWAFAYNVAALPLAAMGLLNPMIAGAAMAFSSVFVVANSLRLRGFTSRAGEIRV</sequence>
<dbReference type="NCBIfam" id="TIGR01525">
    <property type="entry name" value="ATPase-IB_hvy"/>
    <property type="match status" value="1"/>
</dbReference>
<keyword evidence="7" id="KW-1278">Translocase</keyword>
<dbReference type="Pfam" id="PF00403">
    <property type="entry name" value="HMA"/>
    <property type="match status" value="1"/>
</dbReference>
<dbReference type="CDD" id="cd00371">
    <property type="entry name" value="HMA"/>
    <property type="match status" value="1"/>
</dbReference>
<dbReference type="PROSITE" id="PS00154">
    <property type="entry name" value="ATPASE_E1_E2"/>
    <property type="match status" value="1"/>
</dbReference>
<evidence type="ECO:0000256" key="3">
    <source>
        <dbReference type="ARBA" id="ARBA00022692"/>
    </source>
</evidence>
<feature type="transmembrane region" description="Helical" evidence="10">
    <location>
        <begin position="124"/>
        <end position="142"/>
    </location>
</feature>
<feature type="transmembrane region" description="Helical" evidence="10">
    <location>
        <begin position="383"/>
        <end position="406"/>
    </location>
</feature>
<keyword evidence="6 10" id="KW-0067">ATP-binding</keyword>
<organism evidence="12 13">
    <name type="scientific">Pseudonocardia abyssalis</name>
    <dbReference type="NCBI Taxonomy" id="2792008"/>
    <lineage>
        <taxon>Bacteria</taxon>
        <taxon>Bacillati</taxon>
        <taxon>Actinomycetota</taxon>
        <taxon>Actinomycetes</taxon>
        <taxon>Pseudonocardiales</taxon>
        <taxon>Pseudonocardiaceae</taxon>
        <taxon>Pseudonocardia</taxon>
    </lineage>
</organism>
<keyword evidence="10" id="KW-1003">Cell membrane</keyword>
<proteinExistence type="inferred from homology"/>
<evidence type="ECO:0000256" key="2">
    <source>
        <dbReference type="ARBA" id="ARBA00006024"/>
    </source>
</evidence>
<name>A0ABS6USF4_9PSEU</name>
<dbReference type="CDD" id="cd02094">
    <property type="entry name" value="P-type_ATPase_Cu-like"/>
    <property type="match status" value="1"/>
</dbReference>
<dbReference type="InterPro" id="IPR001757">
    <property type="entry name" value="P_typ_ATPase"/>
</dbReference>
<dbReference type="PROSITE" id="PS50846">
    <property type="entry name" value="HMA_2"/>
    <property type="match status" value="1"/>
</dbReference>
<accession>A0ABS6USF4</accession>
<keyword evidence="8 10" id="KW-1133">Transmembrane helix</keyword>
<keyword evidence="4 10" id="KW-0479">Metal-binding</keyword>
<dbReference type="PROSITE" id="PS01047">
    <property type="entry name" value="HMA_1"/>
    <property type="match status" value="1"/>
</dbReference>
<dbReference type="SFLD" id="SFLDF00027">
    <property type="entry name" value="p-type_atpase"/>
    <property type="match status" value="1"/>
</dbReference>
<keyword evidence="9 10" id="KW-0472">Membrane</keyword>
<gene>
    <name evidence="12" type="ORF">I4I81_11475</name>
</gene>
<evidence type="ECO:0000256" key="5">
    <source>
        <dbReference type="ARBA" id="ARBA00022741"/>
    </source>
</evidence>
<evidence type="ECO:0000256" key="6">
    <source>
        <dbReference type="ARBA" id="ARBA00022840"/>
    </source>
</evidence>
<dbReference type="InterPro" id="IPR006121">
    <property type="entry name" value="HMA_dom"/>
</dbReference>
<feature type="transmembrane region" description="Helical" evidence="10">
    <location>
        <begin position="697"/>
        <end position="714"/>
    </location>
</feature>
<evidence type="ECO:0000256" key="1">
    <source>
        <dbReference type="ARBA" id="ARBA00004141"/>
    </source>
</evidence>
<evidence type="ECO:0000256" key="8">
    <source>
        <dbReference type="ARBA" id="ARBA00022989"/>
    </source>
</evidence>
<reference evidence="12 13" key="1">
    <citation type="submission" date="2020-11" db="EMBL/GenBank/DDBJ databases">
        <title>Pseudonocardia abyssalis sp. nov. and Pseudonocardia oceani sp. nov., description and phylogenomic analysis of two novel actinomycetes isolated from the deep Southern Ocean.</title>
        <authorList>
            <person name="Parra J."/>
        </authorList>
    </citation>
    <scope>NUCLEOTIDE SEQUENCE [LARGE SCALE GENOMIC DNA]</scope>
    <source>
        <strain evidence="12 13">KRD-168</strain>
    </source>
</reference>
<comment type="similarity">
    <text evidence="2 10">Belongs to the cation transport ATPase (P-type) (TC 3.A.3) family. Type IB subfamily.</text>
</comment>
<dbReference type="Pfam" id="PF00702">
    <property type="entry name" value="Hydrolase"/>
    <property type="match status" value="1"/>
</dbReference>
<feature type="transmembrane region" description="Helical" evidence="10">
    <location>
        <begin position="101"/>
        <end position="118"/>
    </location>
</feature>
<dbReference type="EMBL" id="JADQDK010000001">
    <property type="protein sequence ID" value="MBW0134876.1"/>
    <property type="molecule type" value="Genomic_DNA"/>
</dbReference>
<comment type="subcellular location">
    <subcellularLocation>
        <location evidence="10">Cell membrane</location>
    </subcellularLocation>
    <subcellularLocation>
        <location evidence="1">Membrane</location>
        <topology evidence="1">Multi-pass membrane protein</topology>
    </subcellularLocation>
</comment>
<dbReference type="PANTHER" id="PTHR43520">
    <property type="entry name" value="ATP7, ISOFORM B"/>
    <property type="match status" value="1"/>
</dbReference>
<dbReference type="SFLD" id="SFLDS00003">
    <property type="entry name" value="Haloacid_Dehalogenase"/>
    <property type="match status" value="1"/>
</dbReference>
<dbReference type="InterPro" id="IPR059000">
    <property type="entry name" value="ATPase_P-type_domA"/>
</dbReference>
<evidence type="ECO:0000256" key="7">
    <source>
        <dbReference type="ARBA" id="ARBA00022967"/>
    </source>
</evidence>
<evidence type="ECO:0000256" key="9">
    <source>
        <dbReference type="ARBA" id="ARBA00023136"/>
    </source>
</evidence>
<dbReference type="InterPro" id="IPR044492">
    <property type="entry name" value="P_typ_ATPase_HD_dom"/>
</dbReference>
<dbReference type="NCBIfam" id="TIGR01494">
    <property type="entry name" value="ATPase_P-type"/>
    <property type="match status" value="1"/>
</dbReference>
<dbReference type="SFLD" id="SFLDG00002">
    <property type="entry name" value="C1.7:_P-type_atpase_like"/>
    <property type="match status" value="1"/>
</dbReference>
<dbReference type="InterPro" id="IPR027256">
    <property type="entry name" value="P-typ_ATPase_IB"/>
</dbReference>
<feature type="domain" description="HMA" evidence="11">
    <location>
        <begin position="9"/>
        <end position="73"/>
    </location>
</feature>
<keyword evidence="13" id="KW-1185">Reference proteome</keyword>
<evidence type="ECO:0000313" key="13">
    <source>
        <dbReference type="Proteomes" id="UP000694287"/>
    </source>
</evidence>
<dbReference type="Pfam" id="PF00122">
    <property type="entry name" value="E1-E2_ATPase"/>
    <property type="match status" value="1"/>
</dbReference>
<dbReference type="RefSeq" id="WP_218601320.1">
    <property type="nucleotide sequence ID" value="NZ_JADQDJ010000017.1"/>
</dbReference>
<dbReference type="InterPro" id="IPR018303">
    <property type="entry name" value="ATPase_P-typ_P_site"/>
</dbReference>
<dbReference type="PANTHER" id="PTHR43520:SF8">
    <property type="entry name" value="P-TYPE CU(+) TRANSPORTER"/>
    <property type="match status" value="1"/>
</dbReference>
<comment type="caution">
    <text evidence="12">The sequence shown here is derived from an EMBL/GenBank/DDBJ whole genome shotgun (WGS) entry which is preliminary data.</text>
</comment>
<feature type="transmembrane region" description="Helical" evidence="10">
    <location>
        <begin position="205"/>
        <end position="223"/>
    </location>
</feature>
<dbReference type="Proteomes" id="UP000694287">
    <property type="component" value="Unassembled WGS sequence"/>
</dbReference>
<evidence type="ECO:0000256" key="10">
    <source>
        <dbReference type="RuleBase" id="RU362081"/>
    </source>
</evidence>
<evidence type="ECO:0000259" key="11">
    <source>
        <dbReference type="PROSITE" id="PS50846"/>
    </source>
</evidence>
<feature type="transmembrane region" description="Helical" evidence="10">
    <location>
        <begin position="162"/>
        <end position="185"/>
    </location>
</feature>
<evidence type="ECO:0000313" key="12">
    <source>
        <dbReference type="EMBL" id="MBW0134876.1"/>
    </source>
</evidence>
<dbReference type="NCBIfam" id="TIGR01511">
    <property type="entry name" value="ATPase-IB1_Cu"/>
    <property type="match status" value="1"/>
</dbReference>
<feature type="transmembrane region" description="Helical" evidence="10">
    <location>
        <begin position="357"/>
        <end position="377"/>
    </location>
</feature>
<keyword evidence="5 10" id="KW-0547">Nucleotide-binding</keyword>
<keyword evidence="3 10" id="KW-0812">Transmembrane</keyword>